<organism evidence="3 4">
    <name type="scientific">Maridesulfovibrio hydrothermalis AM13 = DSM 14728</name>
    <dbReference type="NCBI Taxonomy" id="1121451"/>
    <lineage>
        <taxon>Bacteria</taxon>
        <taxon>Pseudomonadati</taxon>
        <taxon>Thermodesulfobacteriota</taxon>
        <taxon>Desulfovibrionia</taxon>
        <taxon>Desulfovibrionales</taxon>
        <taxon>Desulfovibrionaceae</taxon>
        <taxon>Maridesulfovibrio</taxon>
    </lineage>
</organism>
<dbReference type="eggNOG" id="COG2827">
    <property type="taxonomic scope" value="Bacteria"/>
</dbReference>
<dbReference type="Pfam" id="PF01541">
    <property type="entry name" value="GIY-YIG"/>
    <property type="match status" value="1"/>
</dbReference>
<dbReference type="PROSITE" id="PS50164">
    <property type="entry name" value="GIY_YIG"/>
    <property type="match status" value="1"/>
</dbReference>
<dbReference type="Proteomes" id="UP000010808">
    <property type="component" value="Chromosome"/>
</dbReference>
<protein>
    <submittedName>
        <fullName evidence="3">Excinuclease ABC C subunit domain protein (Modular protein)</fullName>
    </submittedName>
</protein>
<dbReference type="KEGG" id="dhy:DESAM_21940"/>
<dbReference type="AlphaFoldDB" id="L0RBP7"/>
<evidence type="ECO:0000313" key="4">
    <source>
        <dbReference type="Proteomes" id="UP000010808"/>
    </source>
</evidence>
<sequence length="115" mass="13209">MPAQFFDQTSASGYLVHMSTWYVYLLRCKDNSLYCGVTTDPGRRLQEHNAGDGKGARYTRARLPVTLEAVESFPDKVSAYKAEYAVKQKKADRKVEFLRRISVEVNEEHCLHSEF</sequence>
<dbReference type="InterPro" id="IPR035901">
    <property type="entry name" value="GIY-YIG_endonuc_sf"/>
</dbReference>
<dbReference type="STRING" id="1121451.DESAM_21940"/>
<dbReference type="HOGENOM" id="CLU_135650_0_1_7"/>
<evidence type="ECO:0000256" key="1">
    <source>
        <dbReference type="ARBA" id="ARBA00007435"/>
    </source>
</evidence>
<dbReference type="PANTHER" id="PTHR34477">
    <property type="entry name" value="UPF0213 PROTEIN YHBQ"/>
    <property type="match status" value="1"/>
</dbReference>
<dbReference type="Gene3D" id="3.40.1440.10">
    <property type="entry name" value="GIY-YIG endonuclease"/>
    <property type="match status" value="1"/>
</dbReference>
<evidence type="ECO:0000313" key="3">
    <source>
        <dbReference type="EMBL" id="CCO24213.1"/>
    </source>
</evidence>
<dbReference type="EMBL" id="FO203522">
    <property type="protein sequence ID" value="CCO24213.1"/>
    <property type="molecule type" value="Genomic_DNA"/>
</dbReference>
<dbReference type="PANTHER" id="PTHR34477:SF1">
    <property type="entry name" value="UPF0213 PROTEIN YHBQ"/>
    <property type="match status" value="1"/>
</dbReference>
<dbReference type="InterPro" id="IPR000305">
    <property type="entry name" value="GIY-YIG_endonuc"/>
</dbReference>
<name>L0RBP7_9BACT</name>
<comment type="similarity">
    <text evidence="1">Belongs to the UPF0213 family.</text>
</comment>
<proteinExistence type="inferred from homology"/>
<keyword evidence="4" id="KW-1185">Reference proteome</keyword>
<reference evidence="3 4" key="1">
    <citation type="submission" date="2012-10" db="EMBL/GenBank/DDBJ databases">
        <authorList>
            <person name="Genoscope - CEA"/>
        </authorList>
    </citation>
    <scope>NUCLEOTIDE SEQUENCE [LARGE SCALE GENOMIC DNA]</scope>
    <source>
        <strain evidence="4">AM13 / DSM 14728</strain>
    </source>
</reference>
<dbReference type="CDD" id="cd10456">
    <property type="entry name" value="GIY-YIG_UPF0213"/>
    <property type="match status" value="1"/>
</dbReference>
<evidence type="ECO:0000259" key="2">
    <source>
        <dbReference type="PROSITE" id="PS50164"/>
    </source>
</evidence>
<dbReference type="PATRIC" id="fig|1121451.3.peg.2172"/>
<dbReference type="InterPro" id="IPR050190">
    <property type="entry name" value="UPF0213_domain"/>
</dbReference>
<dbReference type="RefSeq" id="WP_015336814.1">
    <property type="nucleotide sequence ID" value="NC_020055.1"/>
</dbReference>
<dbReference type="SUPFAM" id="SSF82771">
    <property type="entry name" value="GIY-YIG endonuclease"/>
    <property type="match status" value="1"/>
</dbReference>
<accession>L0RBP7</accession>
<gene>
    <name evidence="3" type="ORF">DESAM_21940</name>
</gene>
<feature type="domain" description="GIY-YIG" evidence="2">
    <location>
        <begin position="19"/>
        <end position="99"/>
    </location>
</feature>